<sequence length="482" mass="55998">MSCMEIQIQEADTISQELVTPRSSTCVHHDASRPGSPTDTSAAQGSSTLVLPNEIYPTSPTDSRRYKHDRKRDDKPAWYPIRPCRVTFKDEELPPGWEKCIHPEGLPFFYRPASNDCPMRLFTDEWLYDEKTAEHISDFLNQIQQAIVEYGATIHPNSDLVLELQMDEGIQKCGYYFIHHPTKVIYWLEEVNLEYMSQQFGNEIRGDISDTQAEICMEVEYWAYWDCFPNLQEITPDIHDYAMSTIVAAITDVISSNNSTITASYEELKRMLDITHQSKECKSSKWHIGRFMRYIVGDRMRNYYGAYGAKISRNQKVLNTEDSGGRSKFFWLFSPFMFFIPHSQLERVEPLVIDRHVIRLHWIKFFKDLQEEWNQTMMLATIMLAANCTFLAIPLFQALDNSPREIVAHSTPAQVASYFSLITSLYGFILSMVMYRQQRVRCPDTPEEIVDYIFNNTKSGTGHRLQHLVIIWSLPHALVTWS</sequence>
<evidence type="ECO:0000256" key="1">
    <source>
        <dbReference type="SAM" id="MobiDB-lite"/>
    </source>
</evidence>
<keyword evidence="4" id="KW-1185">Reference proteome</keyword>
<keyword evidence="2" id="KW-0812">Transmembrane</keyword>
<organism evidence="3 4">
    <name type="scientific">Leucocoprinus leucothites</name>
    <dbReference type="NCBI Taxonomy" id="201217"/>
    <lineage>
        <taxon>Eukaryota</taxon>
        <taxon>Fungi</taxon>
        <taxon>Dikarya</taxon>
        <taxon>Basidiomycota</taxon>
        <taxon>Agaricomycotina</taxon>
        <taxon>Agaricomycetes</taxon>
        <taxon>Agaricomycetidae</taxon>
        <taxon>Agaricales</taxon>
        <taxon>Agaricineae</taxon>
        <taxon>Agaricaceae</taxon>
        <taxon>Leucocoprinus</taxon>
    </lineage>
</organism>
<dbReference type="Proteomes" id="UP000559027">
    <property type="component" value="Unassembled WGS sequence"/>
</dbReference>
<evidence type="ECO:0008006" key="5">
    <source>
        <dbReference type="Google" id="ProtNLM"/>
    </source>
</evidence>
<dbReference type="EMBL" id="JAACJO010000002">
    <property type="protein sequence ID" value="KAF5362264.1"/>
    <property type="molecule type" value="Genomic_DNA"/>
</dbReference>
<proteinExistence type="predicted"/>
<accession>A0A8H5GC70</accession>
<keyword evidence="2" id="KW-1133">Transmembrane helix</keyword>
<feature type="compositionally biased region" description="Polar residues" evidence="1">
    <location>
        <begin position="35"/>
        <end position="61"/>
    </location>
</feature>
<dbReference type="AlphaFoldDB" id="A0A8H5GC70"/>
<name>A0A8H5GC70_9AGAR</name>
<feature type="transmembrane region" description="Helical" evidence="2">
    <location>
        <begin position="416"/>
        <end position="435"/>
    </location>
</feature>
<reference evidence="3 4" key="1">
    <citation type="journal article" date="2020" name="ISME J.">
        <title>Uncovering the hidden diversity of litter-decomposition mechanisms in mushroom-forming fungi.</title>
        <authorList>
            <person name="Floudas D."/>
            <person name="Bentzer J."/>
            <person name="Ahren D."/>
            <person name="Johansson T."/>
            <person name="Persson P."/>
            <person name="Tunlid A."/>
        </authorList>
    </citation>
    <scope>NUCLEOTIDE SEQUENCE [LARGE SCALE GENOMIC DNA]</scope>
    <source>
        <strain evidence="3 4">CBS 146.42</strain>
    </source>
</reference>
<comment type="caution">
    <text evidence="3">The sequence shown here is derived from an EMBL/GenBank/DDBJ whole genome shotgun (WGS) entry which is preliminary data.</text>
</comment>
<protein>
    <recommendedName>
        <fullName evidence="5">WW domain-containing protein</fullName>
    </recommendedName>
</protein>
<evidence type="ECO:0000313" key="3">
    <source>
        <dbReference type="EMBL" id="KAF5362264.1"/>
    </source>
</evidence>
<dbReference type="OrthoDB" id="2657661at2759"/>
<feature type="transmembrane region" description="Helical" evidence="2">
    <location>
        <begin position="377"/>
        <end position="396"/>
    </location>
</feature>
<evidence type="ECO:0000256" key="2">
    <source>
        <dbReference type="SAM" id="Phobius"/>
    </source>
</evidence>
<evidence type="ECO:0000313" key="4">
    <source>
        <dbReference type="Proteomes" id="UP000559027"/>
    </source>
</evidence>
<gene>
    <name evidence="3" type="ORF">D9756_002200</name>
</gene>
<feature type="region of interest" description="Disordered" evidence="1">
    <location>
        <begin position="22"/>
        <end position="72"/>
    </location>
</feature>
<keyword evidence="2" id="KW-0472">Membrane</keyword>